<accession>A0A8X6H8A9</accession>
<sequence length="70" mass="7933">MFTGYKRMEKQNQFLNEILVEDMELPQEIKTVLAFKRELAQMLIVYPNAVAQAANVGAEKGLSRDSSIKS</sequence>
<evidence type="ECO:0000313" key="2">
    <source>
        <dbReference type="Proteomes" id="UP000887116"/>
    </source>
</evidence>
<organism evidence="1 2">
    <name type="scientific">Trichonephila clavata</name>
    <name type="common">Joro spider</name>
    <name type="synonym">Nephila clavata</name>
    <dbReference type="NCBI Taxonomy" id="2740835"/>
    <lineage>
        <taxon>Eukaryota</taxon>
        <taxon>Metazoa</taxon>
        <taxon>Ecdysozoa</taxon>
        <taxon>Arthropoda</taxon>
        <taxon>Chelicerata</taxon>
        <taxon>Arachnida</taxon>
        <taxon>Araneae</taxon>
        <taxon>Araneomorphae</taxon>
        <taxon>Entelegynae</taxon>
        <taxon>Araneoidea</taxon>
        <taxon>Nephilidae</taxon>
        <taxon>Trichonephila</taxon>
    </lineage>
</organism>
<name>A0A8X6H8A9_TRICU</name>
<keyword evidence="2" id="KW-1185">Reference proteome</keyword>
<comment type="caution">
    <text evidence="1">The sequence shown here is derived from an EMBL/GenBank/DDBJ whole genome shotgun (WGS) entry which is preliminary data.</text>
</comment>
<protein>
    <submittedName>
        <fullName evidence="1">Uncharacterized protein</fullName>
    </submittedName>
</protein>
<reference evidence="1" key="1">
    <citation type="submission" date="2020-07" db="EMBL/GenBank/DDBJ databases">
        <title>Multicomponent nature underlies the extraordinary mechanical properties of spider dragline silk.</title>
        <authorList>
            <person name="Kono N."/>
            <person name="Nakamura H."/>
            <person name="Mori M."/>
            <person name="Yoshida Y."/>
            <person name="Ohtoshi R."/>
            <person name="Malay A.D."/>
            <person name="Moran D.A.P."/>
            <person name="Tomita M."/>
            <person name="Numata K."/>
            <person name="Arakawa K."/>
        </authorList>
    </citation>
    <scope>NUCLEOTIDE SEQUENCE</scope>
</reference>
<evidence type="ECO:0000313" key="1">
    <source>
        <dbReference type="EMBL" id="GFR19111.1"/>
    </source>
</evidence>
<dbReference type="AlphaFoldDB" id="A0A8X6H8A9"/>
<gene>
    <name evidence="1" type="ORF">TNCT_693311</name>
</gene>
<proteinExistence type="predicted"/>
<dbReference type="EMBL" id="BMAO01037635">
    <property type="protein sequence ID" value="GFR19111.1"/>
    <property type="molecule type" value="Genomic_DNA"/>
</dbReference>
<dbReference type="Proteomes" id="UP000887116">
    <property type="component" value="Unassembled WGS sequence"/>
</dbReference>